<dbReference type="EMBL" id="BPLR01019744">
    <property type="protein sequence ID" value="GIX71315.1"/>
    <property type="molecule type" value="Genomic_DNA"/>
</dbReference>
<reference evidence="1 2" key="1">
    <citation type="submission" date="2021-06" db="EMBL/GenBank/DDBJ databases">
        <title>Caerostris extrusa draft genome.</title>
        <authorList>
            <person name="Kono N."/>
            <person name="Arakawa K."/>
        </authorList>
    </citation>
    <scope>NUCLEOTIDE SEQUENCE [LARGE SCALE GENOMIC DNA]</scope>
</reference>
<dbReference type="AlphaFoldDB" id="A0AAV4MHJ4"/>
<evidence type="ECO:0000313" key="2">
    <source>
        <dbReference type="Proteomes" id="UP001054945"/>
    </source>
</evidence>
<comment type="caution">
    <text evidence="1">The sequence shown here is derived from an EMBL/GenBank/DDBJ whole genome shotgun (WGS) entry which is preliminary data.</text>
</comment>
<dbReference type="Proteomes" id="UP001054945">
    <property type="component" value="Unassembled WGS sequence"/>
</dbReference>
<gene>
    <name evidence="1" type="ORF">CEXT_530961</name>
</gene>
<evidence type="ECO:0000313" key="1">
    <source>
        <dbReference type="EMBL" id="GIX71315.1"/>
    </source>
</evidence>
<name>A0AAV4MHJ4_CAEEX</name>
<accession>A0AAV4MHJ4</accession>
<sequence length="52" mass="5857">FFLPFSGGDVMFLLSGWHNLPINNQNNDVLRQRGRDGTTEIFHPPTPVKGSM</sequence>
<protein>
    <submittedName>
        <fullName evidence="1">Uncharacterized protein</fullName>
    </submittedName>
</protein>
<proteinExistence type="predicted"/>
<organism evidence="1 2">
    <name type="scientific">Caerostris extrusa</name>
    <name type="common">Bark spider</name>
    <name type="synonym">Caerostris bankana</name>
    <dbReference type="NCBI Taxonomy" id="172846"/>
    <lineage>
        <taxon>Eukaryota</taxon>
        <taxon>Metazoa</taxon>
        <taxon>Ecdysozoa</taxon>
        <taxon>Arthropoda</taxon>
        <taxon>Chelicerata</taxon>
        <taxon>Arachnida</taxon>
        <taxon>Araneae</taxon>
        <taxon>Araneomorphae</taxon>
        <taxon>Entelegynae</taxon>
        <taxon>Araneoidea</taxon>
        <taxon>Araneidae</taxon>
        <taxon>Caerostris</taxon>
    </lineage>
</organism>
<keyword evidence="2" id="KW-1185">Reference proteome</keyword>
<feature type="non-terminal residue" evidence="1">
    <location>
        <position position="1"/>
    </location>
</feature>